<evidence type="ECO:0000313" key="2">
    <source>
        <dbReference type="EMBL" id="SMO82574.1"/>
    </source>
</evidence>
<keyword evidence="1" id="KW-0472">Membrane</keyword>
<feature type="transmembrane region" description="Helical" evidence="1">
    <location>
        <begin position="130"/>
        <end position="150"/>
    </location>
</feature>
<keyword evidence="1" id="KW-1133">Transmembrane helix</keyword>
<dbReference type="Proteomes" id="UP000315636">
    <property type="component" value="Unassembled WGS sequence"/>
</dbReference>
<reference evidence="2 3" key="1">
    <citation type="submission" date="2017-05" db="EMBL/GenBank/DDBJ databases">
        <authorList>
            <person name="Varghese N."/>
            <person name="Submissions S."/>
        </authorList>
    </citation>
    <scope>NUCLEOTIDE SEQUENCE [LARGE SCALE GENOMIC DNA]</scope>
    <source>
        <strain evidence="2 3">DSM 45474</strain>
    </source>
</reference>
<proteinExistence type="predicted"/>
<feature type="transmembrane region" description="Helical" evidence="1">
    <location>
        <begin position="63"/>
        <end position="93"/>
    </location>
</feature>
<dbReference type="OrthoDB" id="2989525at2"/>
<organism evidence="2 3">
    <name type="scientific">Melghirimyces algeriensis</name>
    <dbReference type="NCBI Taxonomy" id="910412"/>
    <lineage>
        <taxon>Bacteria</taxon>
        <taxon>Bacillati</taxon>
        <taxon>Bacillota</taxon>
        <taxon>Bacilli</taxon>
        <taxon>Bacillales</taxon>
        <taxon>Thermoactinomycetaceae</taxon>
        <taxon>Melghirimyces</taxon>
    </lineage>
</organism>
<feature type="transmembrane region" description="Helical" evidence="1">
    <location>
        <begin position="20"/>
        <end position="43"/>
    </location>
</feature>
<accession>A0A521EF89</accession>
<feature type="transmembrane region" description="Helical" evidence="1">
    <location>
        <begin position="208"/>
        <end position="241"/>
    </location>
</feature>
<keyword evidence="3" id="KW-1185">Reference proteome</keyword>
<keyword evidence="1" id="KW-0812">Transmembrane</keyword>
<evidence type="ECO:0000313" key="3">
    <source>
        <dbReference type="Proteomes" id="UP000315636"/>
    </source>
</evidence>
<gene>
    <name evidence="2" type="ORF">SAMN06264849_10910</name>
</gene>
<feature type="transmembrane region" description="Helical" evidence="1">
    <location>
        <begin position="162"/>
        <end position="187"/>
    </location>
</feature>
<dbReference type="EMBL" id="FXTI01000009">
    <property type="protein sequence ID" value="SMO82574.1"/>
    <property type="molecule type" value="Genomic_DNA"/>
</dbReference>
<dbReference type="RefSeq" id="WP_142506161.1">
    <property type="nucleotide sequence ID" value="NZ_FXTI01000009.1"/>
</dbReference>
<feature type="transmembrane region" description="Helical" evidence="1">
    <location>
        <begin position="253"/>
        <end position="283"/>
    </location>
</feature>
<name>A0A521EF89_9BACL</name>
<evidence type="ECO:0000256" key="1">
    <source>
        <dbReference type="SAM" id="Phobius"/>
    </source>
</evidence>
<sequence length="300" mass="33776">MPSYFSLLRQHGLKMGFANFLGYLAGYSAFYLSMIILVLPIILMAGGLGIAEESFSSEMMDEIIAGLSMFGFIVVVLLYLGLVVFSVAVSCFLNGGIYGMGAQILRERVAKIGTYFSQGLRFMWRLTGQYLLMMFILLPLYIPVVGIIILEEMFGESPVLMISAIFFMFILFIFASLFYLIAPAILVHDDLRVWESIKRTFHVVFRHFGHSLLSVLLAGVIFIGLNFVYLAFSGVIILIIAVLKLFLSQNVIFIIMVLVGIPLALVFIVFVLPLSVAAAQFLVQYRYEKRIRFKYLPQEA</sequence>
<evidence type="ECO:0008006" key="4">
    <source>
        <dbReference type="Google" id="ProtNLM"/>
    </source>
</evidence>
<dbReference type="AlphaFoldDB" id="A0A521EF89"/>
<protein>
    <recommendedName>
        <fullName evidence="4">Membrane domain of glycerophosphoryl diester phosphodiesterase</fullName>
    </recommendedName>
</protein>